<keyword evidence="1 2" id="KW-0238">DNA-binding</keyword>
<evidence type="ECO:0000313" key="5">
    <source>
        <dbReference type="EMBL" id="MED5018284.1"/>
    </source>
</evidence>
<dbReference type="PANTHER" id="PTHR43479:SF7">
    <property type="entry name" value="TETR-FAMILY TRANSCRIPTIONAL REGULATOR"/>
    <property type="match status" value="1"/>
</dbReference>
<keyword evidence="3" id="KW-1133">Transmembrane helix</keyword>
<accession>A0ABU6PTR4</accession>
<evidence type="ECO:0000256" key="1">
    <source>
        <dbReference type="ARBA" id="ARBA00023125"/>
    </source>
</evidence>
<dbReference type="PANTHER" id="PTHR43479">
    <property type="entry name" value="ACREF/ENVCD OPERON REPRESSOR-RELATED"/>
    <property type="match status" value="1"/>
</dbReference>
<keyword evidence="3" id="KW-0472">Membrane</keyword>
<dbReference type="InterPro" id="IPR009057">
    <property type="entry name" value="Homeodomain-like_sf"/>
</dbReference>
<dbReference type="Pfam" id="PF00440">
    <property type="entry name" value="TetR_N"/>
    <property type="match status" value="1"/>
</dbReference>
<dbReference type="InterPro" id="IPR050624">
    <property type="entry name" value="HTH-type_Tx_Regulator"/>
</dbReference>
<dbReference type="EMBL" id="JARTLD010000032">
    <property type="protein sequence ID" value="MED5018284.1"/>
    <property type="molecule type" value="Genomic_DNA"/>
</dbReference>
<gene>
    <name evidence="5" type="ORF">P9847_13310</name>
</gene>
<dbReference type="PROSITE" id="PS50977">
    <property type="entry name" value="HTH_TETR_2"/>
    <property type="match status" value="1"/>
</dbReference>
<keyword evidence="6" id="KW-1185">Reference proteome</keyword>
<proteinExistence type="predicted"/>
<feature type="transmembrane region" description="Helical" evidence="3">
    <location>
        <begin position="46"/>
        <end position="66"/>
    </location>
</feature>
<dbReference type="Pfam" id="PF14278">
    <property type="entry name" value="TetR_C_8"/>
    <property type="match status" value="1"/>
</dbReference>
<organism evidence="5 6">
    <name type="scientific">Paenibacillus chibensis</name>
    <dbReference type="NCBI Taxonomy" id="59846"/>
    <lineage>
        <taxon>Bacteria</taxon>
        <taxon>Bacillati</taxon>
        <taxon>Bacillota</taxon>
        <taxon>Bacilli</taxon>
        <taxon>Bacillales</taxon>
        <taxon>Paenibacillaceae</taxon>
        <taxon>Paenibacillus</taxon>
    </lineage>
</organism>
<evidence type="ECO:0000313" key="6">
    <source>
        <dbReference type="Proteomes" id="UP001343257"/>
    </source>
</evidence>
<evidence type="ECO:0000256" key="2">
    <source>
        <dbReference type="PROSITE-ProRule" id="PRU00335"/>
    </source>
</evidence>
<protein>
    <submittedName>
        <fullName evidence="5">TetR/AcrR family transcriptional regulator C-terminal domain-containing protein</fullName>
    </submittedName>
</protein>
<dbReference type="RefSeq" id="WP_328278490.1">
    <property type="nucleotide sequence ID" value="NZ_JARTLD010000032.1"/>
</dbReference>
<sequence length="297" mass="34363">MKPVEIHCTVAAVTSNTLIRLLKATFNSVWLSVDKKHPRIKMVSKIPLLIFFMSSCINAFLSSLLFQHSVNKIYHISVEEGFPFAILPKMSTNRQKGADPSMKLTNKRNLRDEMPEHKRVDPRALRSKKMLKDAVFSLLADNVEISQLTVQKIANRAELNRATFYLHYDDMNDLLRQIVHELFDDLSKKVEPLLQVRSRNEQEQLATFLSYLYEYRKAFAVLVEHPGFKNHLSDLLKKTIEKRREARNLNSAKGVASVNIVSSSLLGVIMWWIKDGTEYSAEYIADQITLMYKREYL</sequence>
<evidence type="ECO:0000259" key="4">
    <source>
        <dbReference type="PROSITE" id="PS50977"/>
    </source>
</evidence>
<keyword evidence="3" id="KW-0812">Transmembrane</keyword>
<dbReference type="SUPFAM" id="SSF46689">
    <property type="entry name" value="Homeodomain-like"/>
    <property type="match status" value="1"/>
</dbReference>
<dbReference type="InterPro" id="IPR039532">
    <property type="entry name" value="TetR_C_Firmicutes"/>
</dbReference>
<dbReference type="InterPro" id="IPR001647">
    <property type="entry name" value="HTH_TetR"/>
</dbReference>
<comment type="caution">
    <text evidence="5">The sequence shown here is derived from an EMBL/GenBank/DDBJ whole genome shotgun (WGS) entry which is preliminary data.</text>
</comment>
<name>A0ABU6PTR4_9BACL</name>
<dbReference type="Proteomes" id="UP001343257">
    <property type="component" value="Unassembled WGS sequence"/>
</dbReference>
<feature type="domain" description="HTH tetR-type" evidence="4">
    <location>
        <begin position="125"/>
        <end position="186"/>
    </location>
</feature>
<feature type="DNA-binding region" description="H-T-H motif" evidence="2">
    <location>
        <begin position="149"/>
        <end position="168"/>
    </location>
</feature>
<reference evidence="5 6" key="1">
    <citation type="submission" date="2023-03" db="EMBL/GenBank/DDBJ databases">
        <title>Bacillus Genome Sequencing.</title>
        <authorList>
            <person name="Dunlap C."/>
        </authorList>
    </citation>
    <scope>NUCLEOTIDE SEQUENCE [LARGE SCALE GENOMIC DNA]</scope>
    <source>
        <strain evidence="5 6">NRS-52</strain>
    </source>
</reference>
<evidence type="ECO:0000256" key="3">
    <source>
        <dbReference type="SAM" id="Phobius"/>
    </source>
</evidence>
<dbReference type="Gene3D" id="1.10.357.10">
    <property type="entry name" value="Tetracycline Repressor, domain 2"/>
    <property type="match status" value="1"/>
</dbReference>